<gene>
    <name evidence="2" type="ORF">CEXT_711231</name>
</gene>
<dbReference type="EMBL" id="BPLR01005019">
    <property type="protein sequence ID" value="GIX99233.1"/>
    <property type="molecule type" value="Genomic_DNA"/>
</dbReference>
<organism evidence="2 3">
    <name type="scientific">Caerostris extrusa</name>
    <name type="common">Bark spider</name>
    <name type="synonym">Caerostris bankana</name>
    <dbReference type="NCBI Taxonomy" id="172846"/>
    <lineage>
        <taxon>Eukaryota</taxon>
        <taxon>Metazoa</taxon>
        <taxon>Ecdysozoa</taxon>
        <taxon>Arthropoda</taxon>
        <taxon>Chelicerata</taxon>
        <taxon>Arachnida</taxon>
        <taxon>Araneae</taxon>
        <taxon>Araneomorphae</taxon>
        <taxon>Entelegynae</taxon>
        <taxon>Araneoidea</taxon>
        <taxon>Araneidae</taxon>
        <taxon>Caerostris</taxon>
    </lineage>
</organism>
<accession>A0AAV4PSI4</accession>
<protein>
    <submittedName>
        <fullName evidence="2">Uncharacterized protein</fullName>
    </submittedName>
</protein>
<feature type="region of interest" description="Disordered" evidence="1">
    <location>
        <begin position="76"/>
        <end position="97"/>
    </location>
</feature>
<dbReference type="AlphaFoldDB" id="A0AAV4PSI4"/>
<dbReference type="Proteomes" id="UP001054945">
    <property type="component" value="Unassembled WGS sequence"/>
</dbReference>
<evidence type="ECO:0000256" key="1">
    <source>
        <dbReference type="SAM" id="MobiDB-lite"/>
    </source>
</evidence>
<name>A0AAV4PSI4_CAEEX</name>
<evidence type="ECO:0000313" key="2">
    <source>
        <dbReference type="EMBL" id="GIX99233.1"/>
    </source>
</evidence>
<evidence type="ECO:0000313" key="3">
    <source>
        <dbReference type="Proteomes" id="UP001054945"/>
    </source>
</evidence>
<proteinExistence type="predicted"/>
<comment type="caution">
    <text evidence="2">The sequence shown here is derived from an EMBL/GenBank/DDBJ whole genome shotgun (WGS) entry which is preliminary data.</text>
</comment>
<reference evidence="2 3" key="1">
    <citation type="submission" date="2021-06" db="EMBL/GenBank/DDBJ databases">
        <title>Caerostris extrusa draft genome.</title>
        <authorList>
            <person name="Kono N."/>
            <person name="Arakawa K."/>
        </authorList>
    </citation>
    <scope>NUCLEOTIDE SEQUENCE [LARGE SCALE GENOMIC DNA]</scope>
</reference>
<sequence length="97" mass="11092">MECSNWCVSFFPFHSADTNLKKASSASIPLQIGRKDDLAVKRKTMRKKVEVKKKRKMHCFPLSRKNNFGTEKLMKAQSSVEVSKQKEKGDDVEDGIE</sequence>
<keyword evidence="3" id="KW-1185">Reference proteome</keyword>